<keyword evidence="5" id="KW-0472">Membrane</keyword>
<dbReference type="Pfam" id="PF13516">
    <property type="entry name" value="LRR_6"/>
    <property type="match status" value="1"/>
</dbReference>
<evidence type="ECO:0000256" key="2">
    <source>
        <dbReference type="ARBA" id="ARBA00022729"/>
    </source>
</evidence>
<evidence type="ECO:0000256" key="4">
    <source>
        <dbReference type="SAM" id="MobiDB-lite"/>
    </source>
</evidence>
<keyword evidence="5" id="KW-1133">Transmembrane helix</keyword>
<dbReference type="Proteomes" id="UP001162162">
    <property type="component" value="Unassembled WGS sequence"/>
</dbReference>
<dbReference type="SUPFAM" id="SSF52058">
    <property type="entry name" value="L domain-like"/>
    <property type="match status" value="2"/>
</dbReference>
<organism evidence="7 8">
    <name type="scientific">Aromia moschata</name>
    <dbReference type="NCBI Taxonomy" id="1265417"/>
    <lineage>
        <taxon>Eukaryota</taxon>
        <taxon>Metazoa</taxon>
        <taxon>Ecdysozoa</taxon>
        <taxon>Arthropoda</taxon>
        <taxon>Hexapoda</taxon>
        <taxon>Insecta</taxon>
        <taxon>Pterygota</taxon>
        <taxon>Neoptera</taxon>
        <taxon>Endopterygota</taxon>
        <taxon>Coleoptera</taxon>
        <taxon>Polyphaga</taxon>
        <taxon>Cucujiformia</taxon>
        <taxon>Chrysomeloidea</taxon>
        <taxon>Cerambycidae</taxon>
        <taxon>Cerambycinae</taxon>
        <taxon>Callichromatini</taxon>
        <taxon>Aromia</taxon>
    </lineage>
</organism>
<dbReference type="GO" id="GO:0005886">
    <property type="term" value="C:plasma membrane"/>
    <property type="evidence" value="ECO:0007669"/>
    <property type="project" value="TreeGrafter"/>
</dbReference>
<feature type="compositionally biased region" description="Basic residues" evidence="4">
    <location>
        <begin position="608"/>
        <end position="620"/>
    </location>
</feature>
<evidence type="ECO:0000313" key="8">
    <source>
        <dbReference type="Proteomes" id="UP001162162"/>
    </source>
</evidence>
<feature type="compositionally biased region" description="Basic and acidic residues" evidence="4">
    <location>
        <begin position="624"/>
        <end position="633"/>
    </location>
</feature>
<keyword evidence="5" id="KW-0812">Transmembrane</keyword>
<keyword evidence="1" id="KW-0433">Leucine-rich repeat</keyword>
<feature type="signal peptide" evidence="6">
    <location>
        <begin position="1"/>
        <end position="25"/>
    </location>
</feature>
<keyword evidence="3" id="KW-0677">Repeat</keyword>
<feature type="chain" id="PRO_5043978763" evidence="6">
    <location>
        <begin position="26"/>
        <end position="652"/>
    </location>
</feature>
<dbReference type="Pfam" id="PF13855">
    <property type="entry name" value="LRR_8"/>
    <property type="match status" value="3"/>
</dbReference>
<keyword evidence="8" id="KW-1185">Reference proteome</keyword>
<name>A0AAV8YE71_9CUCU</name>
<dbReference type="PANTHER" id="PTHR24369:SF210">
    <property type="entry name" value="CHAOPTIN-RELATED"/>
    <property type="match status" value="1"/>
</dbReference>
<proteinExistence type="predicted"/>
<evidence type="ECO:0000256" key="3">
    <source>
        <dbReference type="ARBA" id="ARBA00022737"/>
    </source>
</evidence>
<comment type="caution">
    <text evidence="7">The sequence shown here is derived from an EMBL/GenBank/DDBJ whole genome shotgun (WGS) entry which is preliminary data.</text>
</comment>
<evidence type="ECO:0000256" key="1">
    <source>
        <dbReference type="ARBA" id="ARBA00022614"/>
    </source>
</evidence>
<reference evidence="7" key="1">
    <citation type="journal article" date="2023" name="Insect Mol. Biol.">
        <title>Genome sequencing provides insights into the evolution of gene families encoding plant cell wall-degrading enzymes in longhorned beetles.</title>
        <authorList>
            <person name="Shin N.R."/>
            <person name="Okamura Y."/>
            <person name="Kirsch R."/>
            <person name="Pauchet Y."/>
        </authorList>
    </citation>
    <scope>NUCLEOTIDE SEQUENCE</scope>
    <source>
        <strain evidence="7">AMC_N1</strain>
    </source>
</reference>
<dbReference type="InterPro" id="IPR001611">
    <property type="entry name" value="Leu-rich_rpt"/>
</dbReference>
<dbReference type="EMBL" id="JAPWTK010000113">
    <property type="protein sequence ID" value="KAJ8949643.1"/>
    <property type="molecule type" value="Genomic_DNA"/>
</dbReference>
<evidence type="ECO:0000313" key="7">
    <source>
        <dbReference type="EMBL" id="KAJ8949643.1"/>
    </source>
</evidence>
<dbReference type="InterPro" id="IPR032675">
    <property type="entry name" value="LRR_dom_sf"/>
</dbReference>
<dbReference type="InterPro" id="IPR003591">
    <property type="entry name" value="Leu-rich_rpt_typical-subtyp"/>
</dbReference>
<feature type="compositionally biased region" description="Basic and acidic residues" evidence="4">
    <location>
        <begin position="547"/>
        <end position="564"/>
    </location>
</feature>
<gene>
    <name evidence="7" type="ORF">NQ318_010059</name>
</gene>
<feature type="region of interest" description="Disordered" evidence="4">
    <location>
        <begin position="547"/>
        <end position="569"/>
    </location>
</feature>
<feature type="compositionally biased region" description="Basic and acidic residues" evidence="4">
    <location>
        <begin position="595"/>
        <end position="607"/>
    </location>
</feature>
<evidence type="ECO:0000256" key="5">
    <source>
        <dbReference type="SAM" id="Phobius"/>
    </source>
</evidence>
<keyword evidence="2 6" id="KW-0732">Signal</keyword>
<sequence>MLRYTATVKMWWWWCIFGIIPILEGIQVMEELVMCPEICQCDGFITDCRYSGLTELPLGINPNVISLDLSYNKINIFPPSLKNYGNLKYLNMSRNRLSTLSYSDFNGLENLEMLDLTYNLFRDWKDIHSGTFSRLRNIIYFDMSNNPLGSIPQFSSHLIVSSLQILKLNNCSMRSLPVQVFNSLLNLKELHIAGNPVTTLNDSFNLDSLKFIDISHCDLEFCWRIYLSGCTLEWIPNGNLRSLTVLNLQGNFLRSLPDNIFTNFPNLISLNLSYNAIALIEDNAFRGLDNVKTIDVSLNKLTLIREKIFLPAISLLYLNLSHNYLSSIDGITSTSLKHLDVSYCEIYAIDKFSLENLPKLVELSLARNFLSSLPDGWIADRLVYLDVSGCRIKSINNKTFEQMFYLRHINLAGNRLPTIDPSYFPQALYVQIDDNQWRCDCPKLKAMFEWLVEFGERVDKLICDSPERHEGKTWRIACQDEWYPTLNRKDHLWWYSVAIVIAMTVLLITVLAIRKVHQIKEDRLREAEEARRTQEREALERMRVLQQEFRDDVDRNAPDPREGQRPPSYNEALLLPRFDSSLQNLSGSLHSVASRRSDHGSNPDVSKKTRTRRKRRRRKSTSSEGRRPSHADSETSDQEQPPRTQAPLESDF</sequence>
<evidence type="ECO:0000256" key="6">
    <source>
        <dbReference type="SAM" id="SignalP"/>
    </source>
</evidence>
<protein>
    <submittedName>
        <fullName evidence="7">Uncharacterized protein</fullName>
    </submittedName>
</protein>
<dbReference type="AlphaFoldDB" id="A0AAV8YE71"/>
<dbReference type="SMART" id="SM00364">
    <property type="entry name" value="LRR_BAC"/>
    <property type="match status" value="4"/>
</dbReference>
<feature type="transmembrane region" description="Helical" evidence="5">
    <location>
        <begin position="492"/>
        <end position="513"/>
    </location>
</feature>
<dbReference type="InterPro" id="IPR050541">
    <property type="entry name" value="LRR_TM_domain-containing"/>
</dbReference>
<dbReference type="SMART" id="SM00369">
    <property type="entry name" value="LRR_TYP"/>
    <property type="match status" value="10"/>
</dbReference>
<feature type="region of interest" description="Disordered" evidence="4">
    <location>
        <begin position="589"/>
        <end position="652"/>
    </location>
</feature>
<accession>A0AAV8YE71</accession>
<dbReference type="PANTHER" id="PTHR24369">
    <property type="entry name" value="ANTIGEN BSP, PUTATIVE-RELATED"/>
    <property type="match status" value="1"/>
</dbReference>
<dbReference type="PROSITE" id="PS51450">
    <property type="entry name" value="LRR"/>
    <property type="match status" value="3"/>
</dbReference>
<dbReference type="Gene3D" id="3.80.10.10">
    <property type="entry name" value="Ribonuclease Inhibitor"/>
    <property type="match status" value="4"/>
</dbReference>